<feature type="domain" description="Zn(2)-C6 fungal-type" evidence="8">
    <location>
        <begin position="118"/>
        <end position="148"/>
    </location>
</feature>
<keyword evidence="10" id="KW-1185">Reference proteome</keyword>
<dbReference type="InterPro" id="IPR001138">
    <property type="entry name" value="Zn2Cys6_DnaBD"/>
</dbReference>
<evidence type="ECO:0000313" key="9">
    <source>
        <dbReference type="EMBL" id="SCV74114.1"/>
    </source>
</evidence>
<evidence type="ECO:0000256" key="2">
    <source>
        <dbReference type="ARBA" id="ARBA00022833"/>
    </source>
</evidence>
<keyword evidence="1" id="KW-0479">Metal-binding</keyword>
<dbReference type="Pfam" id="PF00172">
    <property type="entry name" value="Zn_clus"/>
    <property type="match status" value="1"/>
</dbReference>
<feature type="compositionally biased region" description="Polar residues" evidence="7">
    <location>
        <begin position="11"/>
        <end position="34"/>
    </location>
</feature>
<keyword evidence="5" id="KW-0804">Transcription</keyword>
<dbReference type="GO" id="GO:0003677">
    <property type="term" value="F:DNA binding"/>
    <property type="evidence" value="ECO:0007669"/>
    <property type="project" value="UniProtKB-KW"/>
</dbReference>
<dbReference type="Proteomes" id="UP000198372">
    <property type="component" value="Unassembled WGS sequence"/>
</dbReference>
<dbReference type="InterPro" id="IPR050335">
    <property type="entry name" value="ERT1_acuK_gluconeogen_tf"/>
</dbReference>
<dbReference type="CDD" id="cd00067">
    <property type="entry name" value="GAL4"/>
    <property type="match status" value="1"/>
</dbReference>
<keyword evidence="4" id="KW-0238">DNA-binding</keyword>
<evidence type="ECO:0000256" key="5">
    <source>
        <dbReference type="ARBA" id="ARBA00023163"/>
    </source>
</evidence>
<dbReference type="EMBL" id="FMSP01000020">
    <property type="protein sequence ID" value="SCV74114.1"/>
    <property type="molecule type" value="Genomic_DNA"/>
</dbReference>
<sequence>MLYPHGEPLLPSTSSPLDRTHPSYSTAPEQSSAPLSALVKPSRYHRRATRRHYVEVESDDGDEAMQNGGDDYAEPGEVARTRRAAIIRSRRSTAKPSSRATIVGESPQRTKRICIAVACIRCKKAGRKCSEGRPCDRCRQRGYTDCRDAPRLRQSSSNAGSVVKATKKIKPETHKDVVQGHSAPAQQVISPTPPSRSPPSFSTSPVQPAIHRLSKPGSPCSSLDDHTPPSFPQPPSPISIPFLDPRFVTPDDVPDLKYPNPITSPHLPPLICRPLISPIDRQHPHNSTWPTSRSYEPTLKLPSIRSLFFSGEGERDDVHDWKQKLFDESLSCAPSLTSQARFRISFERTTVKSVRG</sequence>
<evidence type="ECO:0000256" key="3">
    <source>
        <dbReference type="ARBA" id="ARBA00023015"/>
    </source>
</evidence>
<dbReference type="GO" id="GO:0000981">
    <property type="term" value="F:DNA-binding transcription factor activity, RNA polymerase II-specific"/>
    <property type="evidence" value="ECO:0007669"/>
    <property type="project" value="InterPro"/>
</dbReference>
<evidence type="ECO:0000259" key="8">
    <source>
        <dbReference type="PROSITE" id="PS50048"/>
    </source>
</evidence>
<organism evidence="9 10">
    <name type="scientific">Microbotryum intermedium</name>
    <dbReference type="NCBI Taxonomy" id="269621"/>
    <lineage>
        <taxon>Eukaryota</taxon>
        <taxon>Fungi</taxon>
        <taxon>Dikarya</taxon>
        <taxon>Basidiomycota</taxon>
        <taxon>Pucciniomycotina</taxon>
        <taxon>Microbotryomycetes</taxon>
        <taxon>Microbotryales</taxon>
        <taxon>Microbotryaceae</taxon>
        <taxon>Microbotryum</taxon>
    </lineage>
</organism>
<dbReference type="AlphaFoldDB" id="A0A238FQF1"/>
<evidence type="ECO:0000256" key="6">
    <source>
        <dbReference type="ARBA" id="ARBA00023242"/>
    </source>
</evidence>
<feature type="compositionally biased region" description="Pro residues" evidence="7">
    <location>
        <begin position="229"/>
        <end position="238"/>
    </location>
</feature>
<dbReference type="PANTHER" id="PTHR47659">
    <property type="entry name" value="ZN(II)2CYS6 TRANSCRIPTION FACTOR (EUROFUNG)-RELATED"/>
    <property type="match status" value="1"/>
</dbReference>
<keyword evidence="3" id="KW-0805">Transcription regulation</keyword>
<dbReference type="OrthoDB" id="2538135at2759"/>
<reference evidence="10" key="1">
    <citation type="submission" date="2016-09" db="EMBL/GenBank/DDBJ databases">
        <authorList>
            <person name="Jeantristanb JTB J.-T."/>
            <person name="Ricardo R."/>
        </authorList>
    </citation>
    <scope>NUCLEOTIDE SEQUENCE [LARGE SCALE GENOMIC DNA]</scope>
</reference>
<feature type="region of interest" description="Disordered" evidence="7">
    <location>
        <begin position="149"/>
        <end position="239"/>
    </location>
</feature>
<evidence type="ECO:0000256" key="7">
    <source>
        <dbReference type="SAM" id="MobiDB-lite"/>
    </source>
</evidence>
<keyword evidence="6" id="KW-0539">Nucleus</keyword>
<proteinExistence type="predicted"/>
<feature type="compositionally biased region" description="Basic residues" evidence="7">
    <location>
        <begin position="42"/>
        <end position="51"/>
    </location>
</feature>
<evidence type="ECO:0000256" key="4">
    <source>
        <dbReference type="ARBA" id="ARBA00023125"/>
    </source>
</evidence>
<dbReference type="GO" id="GO:0008270">
    <property type="term" value="F:zinc ion binding"/>
    <property type="evidence" value="ECO:0007669"/>
    <property type="project" value="InterPro"/>
</dbReference>
<accession>A0A238FQF1</accession>
<keyword evidence="2" id="KW-0862">Zinc</keyword>
<protein>
    <submittedName>
        <fullName evidence="9">BQ2448_6546 protein</fullName>
    </submittedName>
</protein>
<feature type="region of interest" description="Disordered" evidence="7">
    <location>
        <begin position="1"/>
        <end position="74"/>
    </location>
</feature>
<gene>
    <name evidence="9" type="ORF">BQ2448_6546</name>
</gene>
<feature type="compositionally biased region" description="Basic and acidic residues" evidence="7">
    <location>
        <begin position="169"/>
        <end position="178"/>
    </location>
</feature>
<dbReference type="PROSITE" id="PS50048">
    <property type="entry name" value="ZN2_CY6_FUNGAL_2"/>
    <property type="match status" value="1"/>
</dbReference>
<evidence type="ECO:0000313" key="10">
    <source>
        <dbReference type="Proteomes" id="UP000198372"/>
    </source>
</evidence>
<dbReference type="STRING" id="269621.A0A238FQF1"/>
<name>A0A238FQF1_9BASI</name>
<evidence type="ECO:0000256" key="1">
    <source>
        <dbReference type="ARBA" id="ARBA00022723"/>
    </source>
</evidence>
<dbReference type="PANTHER" id="PTHR47659:SF1">
    <property type="entry name" value="TRANSCRIPTION ACTIVATOR OF GLUCONEOGENESIS ERT1"/>
    <property type="match status" value="1"/>
</dbReference>